<evidence type="ECO:0000313" key="1">
    <source>
        <dbReference type="EMBL" id="KJZ72683.1"/>
    </source>
</evidence>
<sequence length="160" mass="17645">MLQLQVQPFIGAAHFVNVDCESFVPLSIINPVYNGTKAWLHSWSMNLRTQLANARSSVAVVEIAPPMVSRDLHLEREDPGDNKKEKNPNGMTVDAFMKEVSEKMGLGDDMITAGMGIKWSKSGMEHLTISIHRAEESSSSCLGPAFRELLNTLRHATSGH</sequence>
<dbReference type="EMBL" id="KQ030543">
    <property type="protein sequence ID" value="KJZ72683.1"/>
    <property type="molecule type" value="Genomic_DNA"/>
</dbReference>
<accession>A0A0F7ZT87</accession>
<evidence type="ECO:0000313" key="2">
    <source>
        <dbReference type="Proteomes" id="UP000054481"/>
    </source>
</evidence>
<keyword evidence="2" id="KW-1185">Reference proteome</keyword>
<reference evidence="1 2" key="1">
    <citation type="journal article" date="2014" name="Genome Biol. Evol.">
        <title>Comparative genomics and transcriptomics analyses reveal divergent lifestyle features of nematode endoparasitic fungus Hirsutella minnesotensis.</title>
        <authorList>
            <person name="Lai Y."/>
            <person name="Liu K."/>
            <person name="Zhang X."/>
            <person name="Zhang X."/>
            <person name="Li K."/>
            <person name="Wang N."/>
            <person name="Shu C."/>
            <person name="Wu Y."/>
            <person name="Wang C."/>
            <person name="Bushley K.E."/>
            <person name="Xiang M."/>
            <person name="Liu X."/>
        </authorList>
    </citation>
    <scope>NUCLEOTIDE SEQUENCE [LARGE SCALE GENOMIC DNA]</scope>
    <source>
        <strain evidence="1 2">3608</strain>
    </source>
</reference>
<dbReference type="AlphaFoldDB" id="A0A0F7ZT87"/>
<organism evidence="1 2">
    <name type="scientific">Hirsutella minnesotensis 3608</name>
    <dbReference type="NCBI Taxonomy" id="1043627"/>
    <lineage>
        <taxon>Eukaryota</taxon>
        <taxon>Fungi</taxon>
        <taxon>Dikarya</taxon>
        <taxon>Ascomycota</taxon>
        <taxon>Pezizomycotina</taxon>
        <taxon>Sordariomycetes</taxon>
        <taxon>Hypocreomycetidae</taxon>
        <taxon>Hypocreales</taxon>
        <taxon>Ophiocordycipitaceae</taxon>
        <taxon>Hirsutella</taxon>
    </lineage>
</organism>
<gene>
    <name evidence="1" type="ORF">HIM_07875</name>
</gene>
<dbReference type="Proteomes" id="UP000054481">
    <property type="component" value="Unassembled WGS sequence"/>
</dbReference>
<name>A0A0F7ZT87_9HYPO</name>
<protein>
    <submittedName>
        <fullName evidence="1">Uncharacterized protein</fullName>
    </submittedName>
</protein>
<dbReference type="OrthoDB" id="37659at2759"/>
<proteinExistence type="predicted"/>